<dbReference type="InterPro" id="IPR019931">
    <property type="entry name" value="LPXTG_anchor"/>
</dbReference>
<feature type="transmembrane region" description="Helical" evidence="6">
    <location>
        <begin position="564"/>
        <end position="582"/>
    </location>
</feature>
<feature type="compositionally biased region" description="Polar residues" evidence="5">
    <location>
        <begin position="551"/>
        <end position="562"/>
    </location>
</feature>
<feature type="compositionally biased region" description="Polar residues" evidence="5">
    <location>
        <begin position="137"/>
        <end position="149"/>
    </location>
</feature>
<dbReference type="Proteomes" id="UP001214131">
    <property type="component" value="Chromosome"/>
</dbReference>
<feature type="compositionally biased region" description="Polar residues" evidence="5">
    <location>
        <begin position="511"/>
        <end position="530"/>
    </location>
</feature>
<keyword evidence="3 7" id="KW-0732">Signal</keyword>
<evidence type="ECO:0000313" key="9">
    <source>
        <dbReference type="EMBL" id="WEA57807.1"/>
    </source>
</evidence>
<keyword evidence="2" id="KW-0964">Secreted</keyword>
<name>A0ABD7X841_PEDPE</name>
<evidence type="ECO:0000256" key="7">
    <source>
        <dbReference type="SAM" id="SignalP"/>
    </source>
</evidence>
<evidence type="ECO:0000256" key="6">
    <source>
        <dbReference type="SAM" id="Phobius"/>
    </source>
</evidence>
<feature type="signal peptide" evidence="7">
    <location>
        <begin position="1"/>
        <end position="36"/>
    </location>
</feature>
<organism evidence="9 10">
    <name type="scientific">Pediococcus pentosaceus</name>
    <dbReference type="NCBI Taxonomy" id="1255"/>
    <lineage>
        <taxon>Bacteria</taxon>
        <taxon>Bacillati</taxon>
        <taxon>Bacillota</taxon>
        <taxon>Bacilli</taxon>
        <taxon>Lactobacillales</taxon>
        <taxon>Lactobacillaceae</taxon>
        <taxon>Pediococcus</taxon>
    </lineage>
</organism>
<sequence length="588" mass="63096">MVYTAKHTSRTNNKNASKVVSGVLLTTSVLAGMAMAQDNNASADTIDTPTTTQQAQPVAQNQSKTQSDVQDQAQSTQEQSATSEVKTVASDSSTPVQKTAATTQDSTVVKEDVQADENTTKVTSAEDQAPKEDVTNETKAAQPKQSVTPQKKVGSDVKEKITTKVKGSEETNDPVDWSYDTWKLSDAEDYANYVIKWAGTQYEDQSAIRELQSKLNDVDAYWNGDEDYDDDTQKAITDKLAQDLQNLSASIYSNLEHSNIPNPQQAPINSKELQGVLDYANEIKAWAKNADFSDSVLNDPQSKLSGLYFAYYRTFTDLNGPMTTNYWYVMHFANDPYDTSSSQDEVNNYKDGLLSQLNELISMLEDNNIPKPDNNSGSDDNKGNNDNNSGSDDNKGNNDNNSGSDDNKGNNDNNSGSDDNKGNSDNNSDSDDNNGNNDNNSGSNDNKGNNDSNSSSDTNKGSSDNHQNSGNANNSSKDNSNSSNGIAQNDNHGNSNSGSNATGSSNAGSTESTKTTQNGSESLKNVSVTTPAEVAKKAQMSTSSSNQSESKTLPQTGDKSQTSSVWAGIVGIIIAGFGFLGFSKRKHG</sequence>
<keyword evidence="4" id="KW-0572">Peptidoglycan-anchor</keyword>
<evidence type="ECO:0000313" key="10">
    <source>
        <dbReference type="Proteomes" id="UP001214131"/>
    </source>
</evidence>
<gene>
    <name evidence="9" type="ORF">PWB86_02790</name>
</gene>
<accession>A0ABD7X841</accession>
<feature type="compositionally biased region" description="Low complexity" evidence="5">
    <location>
        <begin position="42"/>
        <end position="85"/>
    </location>
</feature>
<keyword evidence="6" id="KW-0812">Transmembrane</keyword>
<feature type="compositionally biased region" description="Polar residues" evidence="5">
    <location>
        <begin position="89"/>
        <end position="107"/>
    </location>
</feature>
<dbReference type="NCBIfam" id="TIGR01167">
    <property type="entry name" value="LPXTG_anchor"/>
    <property type="match status" value="1"/>
</dbReference>
<feature type="domain" description="Gram-positive cocci surface proteins LPxTG" evidence="8">
    <location>
        <begin position="546"/>
        <end position="586"/>
    </location>
</feature>
<feature type="compositionally biased region" description="Polar residues" evidence="5">
    <location>
        <begin position="116"/>
        <end position="126"/>
    </location>
</feature>
<feature type="region of interest" description="Disordered" evidence="5">
    <location>
        <begin position="366"/>
        <end position="562"/>
    </location>
</feature>
<evidence type="ECO:0000256" key="1">
    <source>
        <dbReference type="ARBA" id="ARBA00022512"/>
    </source>
</evidence>
<proteinExistence type="predicted"/>
<evidence type="ECO:0000256" key="2">
    <source>
        <dbReference type="ARBA" id="ARBA00022525"/>
    </source>
</evidence>
<keyword evidence="6" id="KW-1133">Transmembrane helix</keyword>
<feature type="compositionally biased region" description="Low complexity" evidence="5">
    <location>
        <begin position="493"/>
        <end position="510"/>
    </location>
</feature>
<reference evidence="9 10" key="1">
    <citation type="submission" date="2023-02" db="EMBL/GenBank/DDBJ databases">
        <title>Comparative genomics and fermentation flavor characterization of five lactic acid bacteria reveal flavor biosynthesis metabolic pathways in fermented muskmelon puree.</title>
        <authorList>
            <person name="Yuan L."/>
            <person name="Li M."/>
            <person name="Xu X."/>
            <person name="Lao F."/>
            <person name="Wu J."/>
        </authorList>
    </citation>
    <scope>NUCLEOTIDE SEQUENCE [LARGE SCALE GENOMIC DNA]</scope>
    <source>
        <strain evidence="9 10">Ca-4</strain>
    </source>
</reference>
<dbReference type="RefSeq" id="WP_115154607.1">
    <property type="nucleotide sequence ID" value="NZ_CAKMAM010000003.1"/>
</dbReference>
<feature type="compositionally biased region" description="Low complexity" evidence="5">
    <location>
        <begin position="541"/>
        <end position="550"/>
    </location>
</feature>
<dbReference type="EMBL" id="CP118739">
    <property type="protein sequence ID" value="WEA57807.1"/>
    <property type="molecule type" value="Genomic_DNA"/>
</dbReference>
<feature type="compositionally biased region" description="Low complexity" evidence="5">
    <location>
        <begin position="373"/>
        <end position="484"/>
    </location>
</feature>
<keyword evidence="6" id="KW-0472">Membrane</keyword>
<protein>
    <submittedName>
        <fullName evidence="9">LPXTG cell wall anchor domain-containing protein</fullName>
    </submittedName>
</protein>
<feature type="chain" id="PRO_5044835320" evidence="7">
    <location>
        <begin position="37"/>
        <end position="588"/>
    </location>
</feature>
<evidence type="ECO:0000256" key="3">
    <source>
        <dbReference type="ARBA" id="ARBA00022729"/>
    </source>
</evidence>
<evidence type="ECO:0000256" key="5">
    <source>
        <dbReference type="SAM" id="MobiDB-lite"/>
    </source>
</evidence>
<dbReference type="AlphaFoldDB" id="A0ABD7X841"/>
<keyword evidence="1" id="KW-0134">Cell wall</keyword>
<feature type="region of interest" description="Disordered" evidence="5">
    <location>
        <begin position="42"/>
        <end position="158"/>
    </location>
</feature>
<evidence type="ECO:0000256" key="4">
    <source>
        <dbReference type="ARBA" id="ARBA00023088"/>
    </source>
</evidence>
<dbReference type="Pfam" id="PF00746">
    <property type="entry name" value="Gram_pos_anchor"/>
    <property type="match status" value="1"/>
</dbReference>
<evidence type="ECO:0000259" key="8">
    <source>
        <dbReference type="Pfam" id="PF00746"/>
    </source>
</evidence>